<evidence type="ECO:0000256" key="1">
    <source>
        <dbReference type="SAM" id="MobiDB-lite"/>
    </source>
</evidence>
<evidence type="ECO:0000313" key="3">
    <source>
        <dbReference type="Proteomes" id="UP000192257"/>
    </source>
</evidence>
<proteinExistence type="predicted"/>
<organism evidence="2 3">
    <name type="scientific">Trypanosoma theileri</name>
    <dbReference type="NCBI Taxonomy" id="67003"/>
    <lineage>
        <taxon>Eukaryota</taxon>
        <taxon>Discoba</taxon>
        <taxon>Euglenozoa</taxon>
        <taxon>Kinetoplastea</taxon>
        <taxon>Metakinetoplastina</taxon>
        <taxon>Trypanosomatida</taxon>
        <taxon>Trypanosomatidae</taxon>
        <taxon>Trypanosoma</taxon>
    </lineage>
</organism>
<comment type="caution">
    <text evidence="2">The sequence shown here is derived from an EMBL/GenBank/DDBJ whole genome shotgun (WGS) entry which is preliminary data.</text>
</comment>
<sequence length="421" mass="47474">MLNLEKLNTGLSRIVSVKTYPTTRRRHLPRDTRGRVFRLGVLHSKEMTEAMLLRNRRGFVNSQVNTVAHAPSLYHWLFHRCGVPFAEARTLAETGGISANGNTIDREGLERQCNWVDMQKMDIRIRVETALTGKTSAPDKDNNNNNNNNNNNSGSGSSSIMWVPALKRALHRQYFLVYLHPGISITSDQTDPRSFVHRLTPLIGETAGIGMNILRPIGFMNGMKGLGLATNDVSMVRYWNNEFLGNYGVYDIRFARGVPSEVVHNLAMEINKDLDAGIRKQLSKDIKVPCTCTVEPVLDLQKQNKKQQLQSQSQSQHRRDVVSELYRIPLHSERLLICTPLLPYRVARKLRRAGGVITLVRSGPFALPPSLTTTKLRPLSPQELALMFTFERKLKTNRVILSLREFDADDGSVPEVTLPSV</sequence>
<dbReference type="Proteomes" id="UP000192257">
    <property type="component" value="Unassembled WGS sequence"/>
</dbReference>
<dbReference type="OrthoDB" id="269744at2759"/>
<dbReference type="RefSeq" id="XP_028877008.1">
    <property type="nucleotide sequence ID" value="XM_029031689.1"/>
</dbReference>
<dbReference type="EMBL" id="NBCO01000109">
    <property type="protein sequence ID" value="ORC81678.1"/>
    <property type="molecule type" value="Genomic_DNA"/>
</dbReference>
<dbReference type="GeneID" id="39991469"/>
<accession>A0A1X0NDW4</accession>
<dbReference type="VEuPathDB" id="TriTrypDB:TM35_001091010"/>
<protein>
    <submittedName>
        <fullName evidence="2">Uncharacterized protein</fullName>
    </submittedName>
</protein>
<feature type="compositionally biased region" description="Low complexity" evidence="1">
    <location>
        <begin position="143"/>
        <end position="155"/>
    </location>
</feature>
<reference evidence="2 3" key="1">
    <citation type="submission" date="2017-03" db="EMBL/GenBank/DDBJ databases">
        <title>An alternative strategy for trypanosome survival in the mammalian bloodstream revealed through genome and transcriptome analysis of the ubiquitous bovine parasite Trypanosoma (Megatrypanum) theileri.</title>
        <authorList>
            <person name="Kelly S."/>
            <person name="Ivens A."/>
            <person name="Mott A."/>
            <person name="O'Neill E."/>
            <person name="Emms D."/>
            <person name="Macleod O."/>
            <person name="Voorheis P."/>
            <person name="Matthews J."/>
            <person name="Matthews K."/>
            <person name="Carrington M."/>
        </authorList>
    </citation>
    <scope>NUCLEOTIDE SEQUENCE [LARGE SCALE GENOMIC DNA]</scope>
    <source>
        <strain evidence="2">Edinburgh</strain>
    </source>
</reference>
<feature type="region of interest" description="Disordered" evidence="1">
    <location>
        <begin position="132"/>
        <end position="155"/>
    </location>
</feature>
<name>A0A1X0NDW4_9TRYP</name>
<dbReference type="AlphaFoldDB" id="A0A1X0NDW4"/>
<gene>
    <name evidence="2" type="ORF">TM35_001091010</name>
</gene>
<keyword evidence="3" id="KW-1185">Reference proteome</keyword>
<evidence type="ECO:0000313" key="2">
    <source>
        <dbReference type="EMBL" id="ORC81678.1"/>
    </source>
</evidence>